<dbReference type="AlphaFoldDB" id="A0A9W9I5M2"/>
<dbReference type="RefSeq" id="XP_056543679.1">
    <property type="nucleotide sequence ID" value="XM_056688124.1"/>
</dbReference>
<keyword evidence="3" id="KW-1185">Reference proteome</keyword>
<feature type="region of interest" description="Disordered" evidence="1">
    <location>
        <begin position="18"/>
        <end position="48"/>
    </location>
</feature>
<gene>
    <name evidence="2" type="ORF">N7482_005999</name>
</gene>
<dbReference type="Proteomes" id="UP001149163">
    <property type="component" value="Unassembled WGS sequence"/>
</dbReference>
<dbReference type="EMBL" id="JAPQKN010000003">
    <property type="protein sequence ID" value="KAJ5167218.1"/>
    <property type="molecule type" value="Genomic_DNA"/>
</dbReference>
<evidence type="ECO:0000313" key="2">
    <source>
        <dbReference type="EMBL" id="KAJ5167218.1"/>
    </source>
</evidence>
<proteinExistence type="predicted"/>
<dbReference type="GeneID" id="81427300"/>
<sequence>MCGDSIRPTFGGTIAVLFPSENRSSSSSSHTSEQSRSSSPDSVASSTSSVSSLSSYSLFFRDNEKDSKTKAIFQIDDAETYEMLRECRQVDMRIEQYGDLSTPTNSTPPLHKFRLDLASSPNLKPGQRQTEMEFELPERLDLGVSTKGVVGRQVTVSDAGGAVLGVGIVGYN</sequence>
<comment type="caution">
    <text evidence="2">The sequence shown here is derived from an EMBL/GenBank/DDBJ whole genome shotgun (WGS) entry which is preliminary data.</text>
</comment>
<evidence type="ECO:0000256" key="1">
    <source>
        <dbReference type="SAM" id="MobiDB-lite"/>
    </source>
</evidence>
<reference evidence="2" key="2">
    <citation type="journal article" date="2023" name="IMA Fungus">
        <title>Comparative genomic study of the Penicillium genus elucidates a diverse pangenome and 15 lateral gene transfer events.</title>
        <authorList>
            <person name="Petersen C."/>
            <person name="Sorensen T."/>
            <person name="Nielsen M.R."/>
            <person name="Sondergaard T.E."/>
            <person name="Sorensen J.L."/>
            <person name="Fitzpatrick D.A."/>
            <person name="Frisvad J.C."/>
            <person name="Nielsen K.L."/>
        </authorList>
    </citation>
    <scope>NUCLEOTIDE SEQUENCE</scope>
    <source>
        <strain evidence="2">IBT 26290</strain>
    </source>
</reference>
<protein>
    <submittedName>
        <fullName evidence="2">Uncharacterized protein</fullName>
    </submittedName>
</protein>
<reference evidence="2" key="1">
    <citation type="submission" date="2022-11" db="EMBL/GenBank/DDBJ databases">
        <authorList>
            <person name="Petersen C."/>
        </authorList>
    </citation>
    <scope>NUCLEOTIDE SEQUENCE</scope>
    <source>
        <strain evidence="2">IBT 26290</strain>
    </source>
</reference>
<evidence type="ECO:0000313" key="3">
    <source>
        <dbReference type="Proteomes" id="UP001149163"/>
    </source>
</evidence>
<feature type="compositionally biased region" description="Low complexity" evidence="1">
    <location>
        <begin position="20"/>
        <end position="48"/>
    </location>
</feature>
<accession>A0A9W9I5M2</accession>
<organism evidence="2 3">
    <name type="scientific">Penicillium canariense</name>
    <dbReference type="NCBI Taxonomy" id="189055"/>
    <lineage>
        <taxon>Eukaryota</taxon>
        <taxon>Fungi</taxon>
        <taxon>Dikarya</taxon>
        <taxon>Ascomycota</taxon>
        <taxon>Pezizomycotina</taxon>
        <taxon>Eurotiomycetes</taxon>
        <taxon>Eurotiomycetidae</taxon>
        <taxon>Eurotiales</taxon>
        <taxon>Aspergillaceae</taxon>
        <taxon>Penicillium</taxon>
    </lineage>
</organism>
<name>A0A9W9I5M2_9EURO</name>
<dbReference type="OrthoDB" id="4158189at2759"/>